<organism evidence="1 2">
    <name type="scientific">Virgibacillus necropolis</name>
    <dbReference type="NCBI Taxonomy" id="163877"/>
    <lineage>
        <taxon>Bacteria</taxon>
        <taxon>Bacillati</taxon>
        <taxon>Bacillota</taxon>
        <taxon>Bacilli</taxon>
        <taxon>Bacillales</taxon>
        <taxon>Bacillaceae</taxon>
        <taxon>Virgibacillus</taxon>
    </lineage>
</organism>
<dbReference type="KEGG" id="vne:CFK40_16240"/>
<evidence type="ECO:0000313" key="2">
    <source>
        <dbReference type="Proteomes" id="UP000204391"/>
    </source>
</evidence>
<dbReference type="Proteomes" id="UP000204391">
    <property type="component" value="Chromosome"/>
</dbReference>
<evidence type="ECO:0008006" key="3">
    <source>
        <dbReference type="Google" id="ProtNLM"/>
    </source>
</evidence>
<dbReference type="OrthoDB" id="1934429at2"/>
<dbReference type="Gene3D" id="1.20.1260.10">
    <property type="match status" value="1"/>
</dbReference>
<accession>A0A221MFQ3</accession>
<keyword evidence="2" id="KW-1185">Reference proteome</keyword>
<dbReference type="EMBL" id="CP022437">
    <property type="protein sequence ID" value="ASN06455.1"/>
    <property type="molecule type" value="Genomic_DNA"/>
</dbReference>
<dbReference type="InterPro" id="IPR012347">
    <property type="entry name" value="Ferritin-like"/>
</dbReference>
<sequence length="171" mass="18802">MGILSGNPKDEPMHYGEVFAIWSAYSMAKSQVAAYEVLYNHAGDKELKKFISDMIQNIVKPGIEETEKMLKVNGVGLPPTPPERAEANSEDIPVGARIMDPEISATLSQSIAQGLIADSTAIGQSIREDIAMMFGQFHNKKVQMGGKLLQLNKEKGWLIPPPLHVNKTKEQ</sequence>
<reference evidence="1 2" key="1">
    <citation type="journal article" date="2003" name="Int. J. Syst. Evol. Microbiol.">
        <title>Virgibacillus carmonensis sp. nov., Virgibacillus necropolis sp. nov. and Virgibacillus picturae sp. nov., three novel species isolated from deteriorated mural paintings, transfer of the species of the genus salibacillus to Virgibacillus, as Virgibacillus marismortui comb. nov. and Virgibacillus salexigens comb. nov., and emended description of the genus Virgibacillus.</title>
        <authorList>
            <person name="Heyrman J."/>
            <person name="Logan N.A."/>
            <person name="Busse H.J."/>
            <person name="Balcaen A."/>
            <person name="Lebbe L."/>
            <person name="Rodriguez-Diaz M."/>
            <person name="Swings J."/>
            <person name="De Vos P."/>
        </authorList>
    </citation>
    <scope>NUCLEOTIDE SEQUENCE [LARGE SCALE GENOMIC DNA]</scope>
    <source>
        <strain evidence="1 2">LMG 19488</strain>
    </source>
</reference>
<dbReference type="RefSeq" id="WP_089533453.1">
    <property type="nucleotide sequence ID" value="NZ_CP022437.1"/>
</dbReference>
<proteinExistence type="predicted"/>
<dbReference type="Pfam" id="PF11553">
    <property type="entry name" value="DUF3231"/>
    <property type="match status" value="1"/>
</dbReference>
<gene>
    <name evidence="1" type="ORF">CFK40_16240</name>
</gene>
<name>A0A221MFQ3_9BACI</name>
<dbReference type="InterPro" id="IPR021617">
    <property type="entry name" value="DUF3231"/>
</dbReference>
<protein>
    <recommendedName>
        <fullName evidence="3">DUF3231 domain-containing protein</fullName>
    </recommendedName>
</protein>
<evidence type="ECO:0000313" key="1">
    <source>
        <dbReference type="EMBL" id="ASN06455.1"/>
    </source>
</evidence>
<dbReference type="AlphaFoldDB" id="A0A221MFQ3"/>